<proteinExistence type="predicted"/>
<dbReference type="AlphaFoldDB" id="A0A9D5K904"/>
<feature type="domain" description="DUF7210" evidence="1">
    <location>
        <begin position="13"/>
        <end position="49"/>
    </location>
</feature>
<evidence type="ECO:0000313" key="2">
    <source>
        <dbReference type="EMBL" id="MBD3364553.1"/>
    </source>
</evidence>
<dbReference type="InterPro" id="IPR055634">
    <property type="entry name" value="DUF7210"/>
</dbReference>
<dbReference type="Proteomes" id="UP000630660">
    <property type="component" value="Unassembled WGS sequence"/>
</dbReference>
<dbReference type="Pfam" id="PF23843">
    <property type="entry name" value="DUF7210"/>
    <property type="match status" value="1"/>
</dbReference>
<sequence>MTKSGSKSKTYTKVRFLRPVKMGGHWYAPGEEVSIPASTASELVERGLIRTLRIKSKASPGDKEMS</sequence>
<reference evidence="2" key="1">
    <citation type="submission" date="2019-11" db="EMBL/GenBank/DDBJ databases">
        <title>Microbial mats filling the niche in hypersaline microbial mats.</title>
        <authorList>
            <person name="Wong H.L."/>
            <person name="Macleod F.I."/>
            <person name="White R.A. III"/>
            <person name="Burns B.P."/>
        </authorList>
    </citation>
    <scope>NUCLEOTIDE SEQUENCE</scope>
    <source>
        <strain evidence="2">Bin_327</strain>
    </source>
</reference>
<dbReference type="EMBL" id="WJKJ01000162">
    <property type="protein sequence ID" value="MBD3364553.1"/>
    <property type="molecule type" value="Genomic_DNA"/>
</dbReference>
<evidence type="ECO:0000313" key="3">
    <source>
        <dbReference type="Proteomes" id="UP000630660"/>
    </source>
</evidence>
<accession>A0A9D5K904</accession>
<evidence type="ECO:0000259" key="1">
    <source>
        <dbReference type="Pfam" id="PF23843"/>
    </source>
</evidence>
<gene>
    <name evidence="2" type="ORF">GF359_05000</name>
</gene>
<comment type="caution">
    <text evidence="2">The sequence shown here is derived from an EMBL/GenBank/DDBJ whole genome shotgun (WGS) entry which is preliminary data.</text>
</comment>
<organism evidence="2 3">
    <name type="scientific">candidate division WOR-3 bacterium</name>
    <dbReference type="NCBI Taxonomy" id="2052148"/>
    <lineage>
        <taxon>Bacteria</taxon>
        <taxon>Bacteria division WOR-3</taxon>
    </lineage>
</organism>
<name>A0A9D5K904_UNCW3</name>
<protein>
    <recommendedName>
        <fullName evidence="1">DUF7210 domain-containing protein</fullName>
    </recommendedName>
</protein>